<evidence type="ECO:0000313" key="2">
    <source>
        <dbReference type="EMBL" id="QUC24040.1"/>
    </source>
</evidence>
<dbReference type="RefSeq" id="XP_043001713.1">
    <property type="nucleotide sequence ID" value="XM_043145778.1"/>
</dbReference>
<sequence length="94" mass="10589">MHYRVQLIVAMFAMGGLARPSGCQVQQGLDCDDFKTPEKPERPLMCNFRNQYNGYTCFPVNSCNQCAEMNPGRKVWCGVKAHDAWVCNTPPKGM</sequence>
<evidence type="ECO:0000313" key="3">
    <source>
        <dbReference type="Proteomes" id="UP000027002"/>
    </source>
</evidence>
<feature type="signal peptide" evidence="1">
    <location>
        <begin position="1"/>
        <end position="18"/>
    </location>
</feature>
<reference evidence="2" key="1">
    <citation type="submission" date="2020-03" db="EMBL/GenBank/DDBJ databases">
        <title>A mixture of massive structural variations and highly conserved coding sequences in Ustilaginoidea virens genome.</title>
        <authorList>
            <person name="Zhang K."/>
            <person name="Zhao Z."/>
            <person name="Zhang Z."/>
            <person name="Li Y."/>
            <person name="Hsiang T."/>
            <person name="Sun W."/>
        </authorList>
    </citation>
    <scope>NUCLEOTIDE SEQUENCE</scope>
    <source>
        <strain evidence="2">UV-8b</strain>
    </source>
</reference>
<proteinExistence type="predicted"/>
<gene>
    <name evidence="2" type="ORF">UV8b_08281</name>
</gene>
<name>A0A8E5HYM1_USTVR</name>
<organism evidence="2 3">
    <name type="scientific">Ustilaginoidea virens</name>
    <name type="common">Rice false smut fungus</name>
    <name type="synonym">Villosiclava virens</name>
    <dbReference type="NCBI Taxonomy" id="1159556"/>
    <lineage>
        <taxon>Eukaryota</taxon>
        <taxon>Fungi</taxon>
        <taxon>Dikarya</taxon>
        <taxon>Ascomycota</taxon>
        <taxon>Pezizomycotina</taxon>
        <taxon>Sordariomycetes</taxon>
        <taxon>Hypocreomycetidae</taxon>
        <taxon>Hypocreales</taxon>
        <taxon>Clavicipitaceae</taxon>
        <taxon>Ustilaginoidea</taxon>
    </lineage>
</organism>
<dbReference type="GeneID" id="66069058"/>
<evidence type="ECO:0000256" key="1">
    <source>
        <dbReference type="SAM" id="SignalP"/>
    </source>
</evidence>
<feature type="chain" id="PRO_5034532349" description="Secreted protein" evidence="1">
    <location>
        <begin position="19"/>
        <end position="94"/>
    </location>
</feature>
<dbReference type="Proteomes" id="UP000027002">
    <property type="component" value="Chromosome 7"/>
</dbReference>
<keyword evidence="3" id="KW-1185">Reference proteome</keyword>
<keyword evidence="1" id="KW-0732">Signal</keyword>
<evidence type="ECO:0008006" key="4">
    <source>
        <dbReference type="Google" id="ProtNLM"/>
    </source>
</evidence>
<dbReference type="KEGG" id="uvi:66069058"/>
<dbReference type="EMBL" id="CP072759">
    <property type="protein sequence ID" value="QUC24040.1"/>
    <property type="molecule type" value="Genomic_DNA"/>
</dbReference>
<accession>A0A8E5HYM1</accession>
<dbReference type="AlphaFoldDB" id="A0A8E5HYM1"/>
<protein>
    <recommendedName>
        <fullName evidence="4">Secreted protein</fullName>
    </recommendedName>
</protein>